<dbReference type="InterPro" id="IPR000626">
    <property type="entry name" value="Ubiquitin-like_dom"/>
</dbReference>
<feature type="domain" description="Ubiquitin-like" evidence="9">
    <location>
        <begin position="365"/>
        <end position="438"/>
    </location>
</feature>
<dbReference type="PROSITE" id="PS50053">
    <property type="entry name" value="UBIQUITIN_2"/>
    <property type="match status" value="5"/>
</dbReference>
<keyword evidence="4" id="KW-0963">Cytoplasm</keyword>
<dbReference type="Proteomes" id="UP000215914">
    <property type="component" value="Chromosome 1"/>
</dbReference>
<dbReference type="InParanoid" id="A0A251VRK5"/>
<evidence type="ECO:0000256" key="7">
    <source>
        <dbReference type="ARBA" id="ARBA00022843"/>
    </source>
</evidence>
<feature type="domain" description="Ubiquitin-like" evidence="9">
    <location>
        <begin position="137"/>
        <end position="205"/>
    </location>
</feature>
<keyword evidence="6" id="KW-0677">Repeat</keyword>
<dbReference type="GO" id="GO:0003729">
    <property type="term" value="F:mRNA binding"/>
    <property type="evidence" value="ECO:0007669"/>
    <property type="project" value="UniProtKB-ARBA"/>
</dbReference>
<evidence type="ECO:0000256" key="1">
    <source>
        <dbReference type="ARBA" id="ARBA00004123"/>
    </source>
</evidence>
<dbReference type="InterPro" id="IPR050158">
    <property type="entry name" value="Ubiquitin_ubiquitin-like"/>
</dbReference>
<protein>
    <submittedName>
        <fullName evidence="11">Putative ubiquitin</fullName>
    </submittedName>
    <submittedName>
        <fullName evidence="10">Ubiquitin domain-containing protein</fullName>
    </submittedName>
</protein>
<evidence type="ECO:0000256" key="2">
    <source>
        <dbReference type="ARBA" id="ARBA00004496"/>
    </source>
</evidence>
<evidence type="ECO:0000256" key="5">
    <source>
        <dbReference type="ARBA" id="ARBA00022499"/>
    </source>
</evidence>
<keyword evidence="7" id="KW-0832">Ubl conjugation</keyword>
<name>A0A251VRK5_HELAN</name>
<reference evidence="11" key="2">
    <citation type="submission" date="2017-02" db="EMBL/GenBank/DDBJ databases">
        <title>Sunflower complete genome.</title>
        <authorList>
            <person name="Langlade N."/>
            <person name="Munos S."/>
        </authorList>
    </citation>
    <scope>NUCLEOTIDE SEQUENCE [LARGE SCALE GENOMIC DNA]</scope>
    <source>
        <tissue evidence="11">Leaves</tissue>
    </source>
</reference>
<sequence>MSLEVKGSDTIGNVKVKIQAKEHIPFDQQELMFNQMVLEDIETLANLCIKKGSTFILMRKSTGYINIKITTLLGGFVHSHEVKPSDTIGNVKAKIMCCFGHVVMFNDIVLDDSCTLTDYHIINGSTLTLIEKSPGFITIFVNTFTGKTISLLVKPTYTVAQVKMEIERKEQFPFDEQALIFNNMVIEDNCTLFDLHINMKSTLTLRRKSSAFMKIFIKTLTEETIHLEIKPSDTIYNVKVKIQDQVHVPYDEQALIFNDMVLDNIKTLADFHIKKESTLTLMRTTMDFMKIFIKTLTRETIPLEVTPSYTIGNIKAMIQDKVNIPRDEQALIFSDMVLDNIGALVDFHIYKESTLTLMRVSSGIMHIFINPLCGKTFTLNVKPSDTIQNLKSKIHDKEGTPPCKQRLHFEGKPLLEDSPTLADYYIQNESTVYYYNTT</sequence>
<evidence type="ECO:0000313" key="10">
    <source>
        <dbReference type="EMBL" id="KAF5823453.1"/>
    </source>
</evidence>
<feature type="domain" description="Ubiquitin-like" evidence="9">
    <location>
        <begin position="289"/>
        <end position="358"/>
    </location>
</feature>
<organism evidence="11 12">
    <name type="scientific">Helianthus annuus</name>
    <name type="common">Common sunflower</name>
    <dbReference type="NCBI Taxonomy" id="4232"/>
    <lineage>
        <taxon>Eukaryota</taxon>
        <taxon>Viridiplantae</taxon>
        <taxon>Streptophyta</taxon>
        <taxon>Embryophyta</taxon>
        <taxon>Tracheophyta</taxon>
        <taxon>Spermatophyta</taxon>
        <taxon>Magnoliopsida</taxon>
        <taxon>eudicotyledons</taxon>
        <taxon>Gunneridae</taxon>
        <taxon>Pentapetalae</taxon>
        <taxon>asterids</taxon>
        <taxon>campanulids</taxon>
        <taxon>Asterales</taxon>
        <taxon>Asteraceae</taxon>
        <taxon>Asteroideae</taxon>
        <taxon>Heliantheae alliance</taxon>
        <taxon>Heliantheae</taxon>
        <taxon>Helianthus</taxon>
    </lineage>
</organism>
<dbReference type="CDD" id="cd17039">
    <property type="entry name" value="Ubl_ubiquitin_like"/>
    <property type="match status" value="1"/>
</dbReference>
<evidence type="ECO:0000256" key="4">
    <source>
        <dbReference type="ARBA" id="ARBA00022490"/>
    </source>
</evidence>
<evidence type="ECO:0000256" key="6">
    <source>
        <dbReference type="ARBA" id="ARBA00022737"/>
    </source>
</evidence>
<dbReference type="GO" id="GO:0005634">
    <property type="term" value="C:nucleus"/>
    <property type="evidence" value="ECO:0000318"/>
    <property type="project" value="GO_Central"/>
</dbReference>
<dbReference type="PANTHER" id="PTHR10666">
    <property type="entry name" value="UBIQUITIN"/>
    <property type="match status" value="1"/>
</dbReference>
<dbReference type="SMART" id="SM00213">
    <property type="entry name" value="UBQ"/>
    <property type="match status" value="6"/>
</dbReference>
<reference evidence="10" key="3">
    <citation type="submission" date="2020-06" db="EMBL/GenBank/DDBJ databases">
        <title>Helianthus annuus Genome sequencing and assembly Release 2.</title>
        <authorList>
            <person name="Gouzy J."/>
            <person name="Langlade N."/>
            <person name="Munos S."/>
        </authorList>
    </citation>
    <scope>NUCLEOTIDE SEQUENCE</scope>
    <source>
        <tissue evidence="10">Leaves</tissue>
    </source>
</reference>
<keyword evidence="12" id="KW-1185">Reference proteome</keyword>
<dbReference type="Gene3D" id="3.10.20.90">
    <property type="entry name" value="Phosphatidylinositol 3-kinase Catalytic Subunit, Chain A, domain 1"/>
    <property type="match status" value="6"/>
</dbReference>
<dbReference type="Gramene" id="mRNA:HanXRQr2_Chr01g0038501">
    <property type="protein sequence ID" value="CDS:HanXRQr2_Chr01g0038501.1"/>
    <property type="gene ID" value="HanXRQr2_Chr01g0038501"/>
</dbReference>
<feature type="domain" description="Ubiquitin-like" evidence="9">
    <location>
        <begin position="1"/>
        <end position="64"/>
    </location>
</feature>
<dbReference type="FunFam" id="3.10.20.90:FF:000469">
    <property type="entry name" value="Polyubiquitin-C"/>
    <property type="match status" value="1"/>
</dbReference>
<evidence type="ECO:0000256" key="3">
    <source>
        <dbReference type="ARBA" id="ARBA00008430"/>
    </source>
</evidence>
<feature type="domain" description="Ubiquitin-like" evidence="9">
    <location>
        <begin position="213"/>
        <end position="282"/>
    </location>
</feature>
<keyword evidence="5" id="KW-1017">Isopeptide bond</keyword>
<dbReference type="EMBL" id="MNCJ02000316">
    <property type="protein sequence ID" value="KAF5823453.1"/>
    <property type="molecule type" value="Genomic_DNA"/>
</dbReference>
<dbReference type="GO" id="GO:0031625">
    <property type="term" value="F:ubiquitin protein ligase binding"/>
    <property type="evidence" value="ECO:0000318"/>
    <property type="project" value="GO_Central"/>
</dbReference>
<comment type="similarity">
    <text evidence="3">Belongs to the ubiquitin family.</text>
</comment>
<proteinExistence type="inferred from homology"/>
<dbReference type="InterPro" id="IPR019956">
    <property type="entry name" value="Ubiquitin_dom"/>
</dbReference>
<dbReference type="STRING" id="4232.A0A251VRK5"/>
<dbReference type="InterPro" id="IPR029071">
    <property type="entry name" value="Ubiquitin-like_domsf"/>
</dbReference>
<dbReference type="AlphaFoldDB" id="A0A251VRK5"/>
<gene>
    <name evidence="11" type="ORF">HannXRQ_Chr01g0026881</name>
    <name evidence="10" type="ORF">HanXRQr2_Chr01g0038501</name>
</gene>
<evidence type="ECO:0000259" key="9">
    <source>
        <dbReference type="PROSITE" id="PS50053"/>
    </source>
</evidence>
<keyword evidence="8" id="KW-0539">Nucleus</keyword>
<dbReference type="EMBL" id="CM007890">
    <property type="protein sequence ID" value="OTG38178.1"/>
    <property type="molecule type" value="Genomic_DNA"/>
</dbReference>
<reference evidence="10 12" key="1">
    <citation type="journal article" date="2017" name="Nature">
        <title>The sunflower genome provides insights into oil metabolism, flowering and Asterid evolution.</title>
        <authorList>
            <person name="Badouin H."/>
            <person name="Gouzy J."/>
            <person name="Grassa C.J."/>
            <person name="Murat F."/>
            <person name="Staton S.E."/>
            <person name="Cottret L."/>
            <person name="Lelandais-Briere C."/>
            <person name="Owens G.L."/>
            <person name="Carrere S."/>
            <person name="Mayjonade B."/>
            <person name="Legrand L."/>
            <person name="Gill N."/>
            <person name="Kane N.C."/>
            <person name="Bowers J.E."/>
            <person name="Hubner S."/>
            <person name="Bellec A."/>
            <person name="Berard A."/>
            <person name="Berges H."/>
            <person name="Blanchet N."/>
            <person name="Boniface M.C."/>
            <person name="Brunel D."/>
            <person name="Catrice O."/>
            <person name="Chaidir N."/>
            <person name="Claudel C."/>
            <person name="Donnadieu C."/>
            <person name="Faraut T."/>
            <person name="Fievet G."/>
            <person name="Helmstetter N."/>
            <person name="King M."/>
            <person name="Knapp S.J."/>
            <person name="Lai Z."/>
            <person name="Le Paslier M.C."/>
            <person name="Lippi Y."/>
            <person name="Lorenzon L."/>
            <person name="Mandel J.R."/>
            <person name="Marage G."/>
            <person name="Marchand G."/>
            <person name="Marquand E."/>
            <person name="Bret-Mestries E."/>
            <person name="Morien E."/>
            <person name="Nambeesan S."/>
            <person name="Nguyen T."/>
            <person name="Pegot-Espagnet P."/>
            <person name="Pouilly N."/>
            <person name="Raftis F."/>
            <person name="Sallet E."/>
            <person name="Schiex T."/>
            <person name="Thomas J."/>
            <person name="Vandecasteele C."/>
            <person name="Vares D."/>
            <person name="Vear F."/>
            <person name="Vautrin S."/>
            <person name="Crespi M."/>
            <person name="Mangin B."/>
            <person name="Burke J.M."/>
            <person name="Salse J."/>
            <person name="Munos S."/>
            <person name="Vincourt P."/>
            <person name="Rieseberg L.H."/>
            <person name="Langlade N.B."/>
        </authorList>
    </citation>
    <scope>NUCLEOTIDE SEQUENCE [LARGE SCALE GENOMIC DNA]</scope>
    <source>
        <strain evidence="12">cv. SF193</strain>
        <tissue evidence="10">Leaves</tissue>
    </source>
</reference>
<dbReference type="SUPFAM" id="SSF54236">
    <property type="entry name" value="Ubiquitin-like"/>
    <property type="match status" value="6"/>
</dbReference>
<dbReference type="PRINTS" id="PR00348">
    <property type="entry name" value="UBIQUITIN"/>
</dbReference>
<comment type="subcellular location">
    <subcellularLocation>
        <location evidence="2">Cytoplasm</location>
    </subcellularLocation>
    <subcellularLocation>
        <location evidence="1">Nucleus</location>
    </subcellularLocation>
</comment>
<dbReference type="GO" id="GO:0005737">
    <property type="term" value="C:cytoplasm"/>
    <property type="evidence" value="ECO:0000318"/>
    <property type="project" value="GO_Central"/>
</dbReference>
<dbReference type="GO" id="GO:0019941">
    <property type="term" value="P:modification-dependent protein catabolic process"/>
    <property type="evidence" value="ECO:0000318"/>
    <property type="project" value="GO_Central"/>
</dbReference>
<accession>A0A251VRK5</accession>
<evidence type="ECO:0000256" key="8">
    <source>
        <dbReference type="ARBA" id="ARBA00023242"/>
    </source>
</evidence>
<dbReference type="Pfam" id="PF00240">
    <property type="entry name" value="ubiquitin"/>
    <property type="match status" value="6"/>
</dbReference>
<dbReference type="GO" id="GO:0016567">
    <property type="term" value="P:protein ubiquitination"/>
    <property type="evidence" value="ECO:0000318"/>
    <property type="project" value="GO_Central"/>
</dbReference>
<dbReference type="GO" id="GO:0031386">
    <property type="term" value="F:protein tag activity"/>
    <property type="evidence" value="ECO:0000318"/>
    <property type="project" value="GO_Central"/>
</dbReference>
<evidence type="ECO:0000313" key="12">
    <source>
        <dbReference type="Proteomes" id="UP000215914"/>
    </source>
</evidence>
<evidence type="ECO:0000313" key="11">
    <source>
        <dbReference type="EMBL" id="OTG38178.1"/>
    </source>
</evidence>